<keyword evidence="6 7" id="KW-0472">Membrane</keyword>
<keyword evidence="5 7" id="KW-1133">Transmembrane helix</keyword>
<dbReference type="PANTHER" id="PTHR10868">
    <property type="entry name" value="SIGMA 1-TYPE OPIOID RECEPTOR-RELATED"/>
    <property type="match status" value="1"/>
</dbReference>
<protein>
    <recommendedName>
        <fullName evidence="10">C-8 sterol isomerase</fullName>
    </recommendedName>
</protein>
<dbReference type="GO" id="GO:0005789">
    <property type="term" value="C:endoplasmic reticulum membrane"/>
    <property type="evidence" value="ECO:0007669"/>
    <property type="project" value="UniProtKB-SubCell"/>
</dbReference>
<evidence type="ECO:0000256" key="4">
    <source>
        <dbReference type="ARBA" id="ARBA00022824"/>
    </source>
</evidence>
<dbReference type="AlphaFoldDB" id="A0AAV5K8P1"/>
<gene>
    <name evidence="8" type="ORF">SLEP1_g29851</name>
</gene>
<comment type="subcellular location">
    <subcellularLocation>
        <location evidence="1">Endoplasmic reticulum membrane</location>
    </subcellularLocation>
</comment>
<evidence type="ECO:0000256" key="3">
    <source>
        <dbReference type="ARBA" id="ARBA00022692"/>
    </source>
</evidence>
<dbReference type="PANTHER" id="PTHR10868:SF1">
    <property type="entry name" value="SIGMA NON-OPIOID INTRACELLULAR RECEPTOR 1"/>
    <property type="match status" value="1"/>
</dbReference>
<evidence type="ECO:0000313" key="9">
    <source>
        <dbReference type="Proteomes" id="UP001054252"/>
    </source>
</evidence>
<proteinExistence type="inferred from homology"/>
<feature type="transmembrane region" description="Helical" evidence="7">
    <location>
        <begin position="127"/>
        <end position="149"/>
    </location>
</feature>
<reference evidence="8 9" key="1">
    <citation type="journal article" date="2021" name="Commun. Biol.">
        <title>The genome of Shorea leprosula (Dipterocarpaceae) highlights the ecological relevance of drought in aseasonal tropical rainforests.</title>
        <authorList>
            <person name="Ng K.K.S."/>
            <person name="Kobayashi M.J."/>
            <person name="Fawcett J.A."/>
            <person name="Hatakeyama M."/>
            <person name="Paape T."/>
            <person name="Ng C.H."/>
            <person name="Ang C.C."/>
            <person name="Tnah L.H."/>
            <person name="Lee C.T."/>
            <person name="Nishiyama T."/>
            <person name="Sese J."/>
            <person name="O'Brien M.J."/>
            <person name="Copetti D."/>
            <person name="Mohd Noor M.I."/>
            <person name="Ong R.C."/>
            <person name="Putra M."/>
            <person name="Sireger I.Z."/>
            <person name="Indrioko S."/>
            <person name="Kosugi Y."/>
            <person name="Izuno A."/>
            <person name="Isagi Y."/>
            <person name="Lee S.L."/>
            <person name="Shimizu K.K."/>
        </authorList>
    </citation>
    <scope>NUCLEOTIDE SEQUENCE [LARGE SCALE GENOMIC DNA]</scope>
    <source>
        <strain evidence="8">214</strain>
    </source>
</reference>
<dbReference type="Proteomes" id="UP001054252">
    <property type="component" value="Unassembled WGS sequence"/>
</dbReference>
<sequence>MKGFTITSSSAKSSTTTVEDCRSETRDSCYYPGCQKDANCNCEMCLASINATLDLMPISVQKSSFTKLSSPLPNVERTPITFDPSVMSTPRSSSCPAVESPVLKSTARCSLQKEEESTKKEGAFGGALRWFLLGLTLFFVVEFGFPWLVSGVLRPVLTRETVKSIGERSTDVKDLNAKLRFLQNELKGFVHGKVSNCSNTDSIWEINQDGPLLYSHCVLYKSAVEEVRIWGWPLKTAGLLTTGFSWRSFTIISGGVIEWLDGNVGFSTRKANASWLQGKWGASVVQLDPNTWILEYRQSLIMENSRLFSVAFDLLKHRVSRLVRRMNEEFWLFSALEYQISGFAAKEHLKTPT</sequence>
<dbReference type="EMBL" id="BPVZ01000053">
    <property type="protein sequence ID" value="GKV19620.1"/>
    <property type="molecule type" value="Genomic_DNA"/>
</dbReference>
<keyword evidence="9" id="KW-1185">Reference proteome</keyword>
<evidence type="ECO:0000313" key="8">
    <source>
        <dbReference type="EMBL" id="GKV19620.1"/>
    </source>
</evidence>
<dbReference type="Pfam" id="PF04622">
    <property type="entry name" value="ERG2_Sigma1R"/>
    <property type="match status" value="1"/>
</dbReference>
<evidence type="ECO:0008006" key="10">
    <source>
        <dbReference type="Google" id="ProtNLM"/>
    </source>
</evidence>
<comment type="similarity">
    <text evidence="2">Belongs to the ERG2 family.</text>
</comment>
<evidence type="ECO:0000256" key="1">
    <source>
        <dbReference type="ARBA" id="ARBA00004586"/>
    </source>
</evidence>
<evidence type="ECO:0000256" key="2">
    <source>
        <dbReference type="ARBA" id="ARBA00007141"/>
    </source>
</evidence>
<name>A0AAV5K8P1_9ROSI</name>
<evidence type="ECO:0000256" key="6">
    <source>
        <dbReference type="ARBA" id="ARBA00023136"/>
    </source>
</evidence>
<keyword evidence="4" id="KW-0256">Endoplasmic reticulum</keyword>
<dbReference type="InterPro" id="IPR006716">
    <property type="entry name" value="ERG2_sigma1_rcpt-like"/>
</dbReference>
<keyword evidence="3 7" id="KW-0812">Transmembrane</keyword>
<evidence type="ECO:0000256" key="5">
    <source>
        <dbReference type="ARBA" id="ARBA00022989"/>
    </source>
</evidence>
<accession>A0AAV5K8P1</accession>
<comment type="caution">
    <text evidence="8">The sequence shown here is derived from an EMBL/GenBank/DDBJ whole genome shotgun (WGS) entry which is preliminary data.</text>
</comment>
<organism evidence="8 9">
    <name type="scientific">Rubroshorea leprosula</name>
    <dbReference type="NCBI Taxonomy" id="152421"/>
    <lineage>
        <taxon>Eukaryota</taxon>
        <taxon>Viridiplantae</taxon>
        <taxon>Streptophyta</taxon>
        <taxon>Embryophyta</taxon>
        <taxon>Tracheophyta</taxon>
        <taxon>Spermatophyta</taxon>
        <taxon>Magnoliopsida</taxon>
        <taxon>eudicotyledons</taxon>
        <taxon>Gunneridae</taxon>
        <taxon>Pentapetalae</taxon>
        <taxon>rosids</taxon>
        <taxon>malvids</taxon>
        <taxon>Malvales</taxon>
        <taxon>Dipterocarpaceae</taxon>
        <taxon>Rubroshorea</taxon>
    </lineage>
</organism>
<evidence type="ECO:0000256" key="7">
    <source>
        <dbReference type="SAM" id="Phobius"/>
    </source>
</evidence>